<evidence type="ECO:0000313" key="2">
    <source>
        <dbReference type="EMBL" id="PKV76809.1"/>
    </source>
</evidence>
<evidence type="ECO:0000256" key="1">
    <source>
        <dbReference type="SAM" id="MobiDB-lite"/>
    </source>
</evidence>
<proteinExistence type="predicted"/>
<evidence type="ECO:0000313" key="3">
    <source>
        <dbReference type="Proteomes" id="UP000233766"/>
    </source>
</evidence>
<dbReference type="AlphaFoldDB" id="A0A2N3V5A4"/>
<protein>
    <submittedName>
        <fullName evidence="2">Uncharacterized protein</fullName>
    </submittedName>
</protein>
<feature type="region of interest" description="Disordered" evidence="1">
    <location>
        <begin position="1"/>
        <end position="23"/>
    </location>
</feature>
<sequence length="74" mass="7692">MTHISRQSRQLHQADTSTEVTTTAGDSLAASNIGSDHAGDAAPLKKTFAAAAAGRLFGASAEHALAQVWEWLTS</sequence>
<name>A0A2N3V5A4_9NOCA</name>
<comment type="caution">
    <text evidence="2">The sequence shown here is derived from an EMBL/GenBank/DDBJ whole genome shotgun (WGS) entry which is preliminary data.</text>
</comment>
<reference evidence="2 3" key="1">
    <citation type="submission" date="2017-12" db="EMBL/GenBank/DDBJ databases">
        <title>Sequencing the genomes of 1000 Actinobacteria strains.</title>
        <authorList>
            <person name="Klenk H.-P."/>
        </authorList>
    </citation>
    <scope>NUCLEOTIDE SEQUENCE [LARGE SCALE GENOMIC DNA]</scope>
    <source>
        <strain evidence="2 3">DSM 44489</strain>
    </source>
</reference>
<dbReference type="RefSeq" id="WP_101468969.1">
    <property type="nucleotide sequence ID" value="NZ_PJMW01000003.1"/>
</dbReference>
<organism evidence="2 3">
    <name type="scientific">Nocardia fluminea</name>
    <dbReference type="NCBI Taxonomy" id="134984"/>
    <lineage>
        <taxon>Bacteria</taxon>
        <taxon>Bacillati</taxon>
        <taxon>Actinomycetota</taxon>
        <taxon>Actinomycetes</taxon>
        <taxon>Mycobacteriales</taxon>
        <taxon>Nocardiaceae</taxon>
        <taxon>Nocardia</taxon>
    </lineage>
</organism>
<keyword evidence="3" id="KW-1185">Reference proteome</keyword>
<accession>A0A2N3V5A4</accession>
<dbReference type="EMBL" id="PJMW01000003">
    <property type="protein sequence ID" value="PKV76809.1"/>
    <property type="molecule type" value="Genomic_DNA"/>
</dbReference>
<dbReference type="Proteomes" id="UP000233766">
    <property type="component" value="Unassembled WGS sequence"/>
</dbReference>
<gene>
    <name evidence="2" type="ORF">ATK86_7213</name>
</gene>